<evidence type="ECO:0000256" key="5">
    <source>
        <dbReference type="ARBA" id="ARBA00022448"/>
    </source>
</evidence>
<dbReference type="Gene3D" id="3.40.1380.10">
    <property type="match status" value="1"/>
</dbReference>
<gene>
    <name evidence="12" type="primary">atpG</name>
    <name evidence="13" type="ORF">DFR34_10629</name>
</gene>
<keyword evidence="6 12" id="KW-1003">Cell membrane</keyword>
<comment type="subunit">
    <text evidence="4 12">F-type ATPases have 2 components, CF(1) - the catalytic core - and CF(0) - the membrane proton channel. CF(1) has five subunits: alpha(3), beta(3), gamma(1), delta(1), epsilon(1). CF(0) has three main subunits: a, b and c.</text>
</comment>
<evidence type="ECO:0000313" key="13">
    <source>
        <dbReference type="EMBL" id="PXX79394.1"/>
    </source>
</evidence>
<comment type="subcellular location">
    <subcellularLocation>
        <location evidence="12">Cell membrane</location>
        <topology evidence="12">Peripheral membrane protein</topology>
    </subcellularLocation>
    <subcellularLocation>
        <location evidence="2">Membrane</location>
        <topology evidence="2">Peripheral membrane protein</topology>
    </subcellularLocation>
</comment>
<dbReference type="Gene3D" id="1.10.287.80">
    <property type="entry name" value="ATP synthase, gamma subunit, helix hairpin domain"/>
    <property type="match status" value="1"/>
</dbReference>
<keyword evidence="10 12" id="KW-0139">CF(1)</keyword>
<evidence type="ECO:0000256" key="4">
    <source>
        <dbReference type="ARBA" id="ARBA00011648"/>
    </source>
</evidence>
<dbReference type="GO" id="GO:0005524">
    <property type="term" value="F:ATP binding"/>
    <property type="evidence" value="ECO:0007669"/>
    <property type="project" value="UniProtKB-UniRule"/>
</dbReference>
<dbReference type="PANTHER" id="PTHR11693">
    <property type="entry name" value="ATP SYNTHASE GAMMA CHAIN"/>
    <property type="match status" value="1"/>
</dbReference>
<dbReference type="InterPro" id="IPR023632">
    <property type="entry name" value="ATP_synth_F1_gsu_CS"/>
</dbReference>
<dbReference type="Pfam" id="PF00231">
    <property type="entry name" value="ATP-synt"/>
    <property type="match status" value="1"/>
</dbReference>
<dbReference type="GO" id="GO:0045259">
    <property type="term" value="C:proton-transporting ATP synthase complex"/>
    <property type="evidence" value="ECO:0007669"/>
    <property type="project" value="UniProtKB-KW"/>
</dbReference>
<dbReference type="AlphaFoldDB" id="A0A318KMY6"/>
<dbReference type="FunFam" id="1.10.287.80:FF:000005">
    <property type="entry name" value="ATP synthase gamma chain"/>
    <property type="match status" value="1"/>
</dbReference>
<dbReference type="NCBIfam" id="TIGR01146">
    <property type="entry name" value="ATPsyn_F1gamma"/>
    <property type="match status" value="1"/>
</dbReference>
<dbReference type="CDD" id="cd12151">
    <property type="entry name" value="F1-ATPase_gamma"/>
    <property type="match status" value="1"/>
</dbReference>
<accession>A0A318KMY6</accession>
<dbReference type="SUPFAM" id="SSF52943">
    <property type="entry name" value="ATP synthase (F1-ATPase), gamma subunit"/>
    <property type="match status" value="1"/>
</dbReference>
<dbReference type="GO" id="GO:0005886">
    <property type="term" value="C:plasma membrane"/>
    <property type="evidence" value="ECO:0007669"/>
    <property type="project" value="UniProtKB-SubCell"/>
</dbReference>
<dbReference type="RefSeq" id="WP_110390318.1">
    <property type="nucleotide sequence ID" value="NZ_DAIMVG010000021.1"/>
</dbReference>
<keyword evidence="8 12" id="KW-0406">Ion transport</keyword>
<comment type="function">
    <text evidence="1 12">Produces ATP from ADP in the presence of a proton gradient across the membrane. The gamma chain is believed to be important in regulating ATPase activity and the flow of protons through the CF(0) complex.</text>
</comment>
<evidence type="ECO:0000256" key="10">
    <source>
        <dbReference type="ARBA" id="ARBA00023196"/>
    </source>
</evidence>
<dbReference type="GO" id="GO:0042777">
    <property type="term" value="P:proton motive force-driven plasma membrane ATP synthesis"/>
    <property type="evidence" value="ECO:0007669"/>
    <property type="project" value="UniProtKB-UniRule"/>
</dbReference>
<evidence type="ECO:0000313" key="14">
    <source>
        <dbReference type="Proteomes" id="UP000247555"/>
    </source>
</evidence>
<comment type="similarity">
    <text evidence="3 12">Belongs to the ATPase gamma chain family.</text>
</comment>
<dbReference type="PROSITE" id="PS00153">
    <property type="entry name" value="ATPASE_GAMMA"/>
    <property type="match status" value="1"/>
</dbReference>
<evidence type="ECO:0000256" key="8">
    <source>
        <dbReference type="ARBA" id="ARBA00023065"/>
    </source>
</evidence>
<dbReference type="PRINTS" id="PR00126">
    <property type="entry name" value="ATPASEGAMMA"/>
</dbReference>
<reference evidence="13 14" key="1">
    <citation type="submission" date="2018-05" db="EMBL/GenBank/DDBJ databases">
        <title>Genomic Encyclopedia of Type Strains, Phase IV (KMG-IV): sequencing the most valuable type-strain genomes for metagenomic binning, comparative biology and taxonomic classification.</title>
        <authorList>
            <person name="Goeker M."/>
        </authorList>
    </citation>
    <scope>NUCLEOTIDE SEQUENCE [LARGE SCALE GENOMIC DNA]</scope>
    <source>
        <strain evidence="13 14">DSM 29661</strain>
    </source>
</reference>
<evidence type="ECO:0000256" key="7">
    <source>
        <dbReference type="ARBA" id="ARBA00022781"/>
    </source>
</evidence>
<protein>
    <recommendedName>
        <fullName evidence="12">ATP synthase gamma chain</fullName>
    </recommendedName>
    <alternativeName>
        <fullName evidence="12">ATP synthase F1 sector gamma subunit</fullName>
    </alternativeName>
    <alternativeName>
        <fullName evidence="12">F-ATPase gamma subunit</fullName>
    </alternativeName>
</protein>
<dbReference type="EMBL" id="QJKI01000006">
    <property type="protein sequence ID" value="PXX79394.1"/>
    <property type="molecule type" value="Genomic_DNA"/>
</dbReference>
<proteinExistence type="inferred from homology"/>
<dbReference type="InterPro" id="IPR035968">
    <property type="entry name" value="ATP_synth_F1_ATPase_gsu"/>
</dbReference>
<keyword evidence="7 12" id="KW-0375">Hydrogen ion transport</keyword>
<dbReference type="OrthoDB" id="9812769at2"/>
<dbReference type="GO" id="GO:0046933">
    <property type="term" value="F:proton-transporting ATP synthase activity, rotational mechanism"/>
    <property type="evidence" value="ECO:0007669"/>
    <property type="project" value="UniProtKB-UniRule"/>
</dbReference>
<organism evidence="13 14">
    <name type="scientific">Rivihabitans pingtungensis</name>
    <dbReference type="NCBI Taxonomy" id="1054498"/>
    <lineage>
        <taxon>Bacteria</taxon>
        <taxon>Pseudomonadati</taxon>
        <taxon>Pseudomonadota</taxon>
        <taxon>Betaproteobacteria</taxon>
        <taxon>Neisseriales</taxon>
        <taxon>Aquaspirillaceae</taxon>
        <taxon>Rivihabitans</taxon>
    </lineage>
</organism>
<evidence type="ECO:0000256" key="3">
    <source>
        <dbReference type="ARBA" id="ARBA00007681"/>
    </source>
</evidence>
<evidence type="ECO:0000256" key="2">
    <source>
        <dbReference type="ARBA" id="ARBA00004170"/>
    </source>
</evidence>
<evidence type="ECO:0000256" key="9">
    <source>
        <dbReference type="ARBA" id="ARBA00023136"/>
    </source>
</evidence>
<dbReference type="NCBIfam" id="NF004144">
    <property type="entry name" value="PRK05621.1-1"/>
    <property type="match status" value="1"/>
</dbReference>
<dbReference type="InterPro" id="IPR000131">
    <property type="entry name" value="ATP_synth_F1_gsu"/>
</dbReference>
<evidence type="ECO:0000256" key="12">
    <source>
        <dbReference type="HAMAP-Rule" id="MF_00815"/>
    </source>
</evidence>
<evidence type="ECO:0000256" key="6">
    <source>
        <dbReference type="ARBA" id="ARBA00022475"/>
    </source>
</evidence>
<sequence>MAVGKEIRTKIKSVQNTQKITRAMQMVATSKMRKTQDRMRAARPYAEKVRQVMAHLAQTNPDANNPLLAKRSSVKRAGVILITSDKGLAGGLNANLLRRFCQRVDELMGQGVQVDVCALGQKGLAAAQRLKLNVVASATQLGDTPQMDKLIGPISVMINAYAEGTIDELHIVYTRFVNTMKQEPTLEQLLPLSTKHMAVEHSHPWDYLFEPDVKSVLDFLVRRYLESVIYQGVAENMASEQAARMVAMKAATDNAANLIESLKLTYNKARQAAITTELSEIVAGAAAV</sequence>
<evidence type="ECO:0000256" key="1">
    <source>
        <dbReference type="ARBA" id="ARBA00003456"/>
    </source>
</evidence>
<dbReference type="Proteomes" id="UP000247555">
    <property type="component" value="Unassembled WGS sequence"/>
</dbReference>
<keyword evidence="11 12" id="KW-0066">ATP synthesis</keyword>
<keyword evidence="5 12" id="KW-0813">Transport</keyword>
<comment type="caution">
    <text evidence="13">The sequence shown here is derived from an EMBL/GenBank/DDBJ whole genome shotgun (WGS) entry which is preliminary data.</text>
</comment>
<dbReference type="PANTHER" id="PTHR11693:SF22">
    <property type="entry name" value="ATP SYNTHASE SUBUNIT GAMMA, MITOCHONDRIAL"/>
    <property type="match status" value="1"/>
</dbReference>
<keyword evidence="14" id="KW-1185">Reference proteome</keyword>
<keyword evidence="9 12" id="KW-0472">Membrane</keyword>
<name>A0A318KMY6_9NEIS</name>
<evidence type="ECO:0000256" key="11">
    <source>
        <dbReference type="ARBA" id="ARBA00023310"/>
    </source>
</evidence>
<dbReference type="HAMAP" id="MF_00815">
    <property type="entry name" value="ATP_synth_gamma_bact"/>
    <property type="match status" value="1"/>
</dbReference>